<proteinExistence type="predicted"/>
<dbReference type="EMBL" id="CP012333">
    <property type="protein sequence ID" value="AKU94429.1"/>
    <property type="molecule type" value="Genomic_DNA"/>
</dbReference>
<accession>A0A0K1PMT6</accession>
<sequence>MPIAADIASFRQGLATTDAIACSRRTFADLGGDSFVTEKAVEG</sequence>
<gene>
    <name evidence="1" type="ORF">AKJ09_01093</name>
</gene>
<name>A0A0K1PMT6_9BACT</name>
<evidence type="ECO:0000313" key="1">
    <source>
        <dbReference type="EMBL" id="AKU94429.1"/>
    </source>
</evidence>
<protein>
    <submittedName>
        <fullName evidence="1">Uncharacterized protein</fullName>
    </submittedName>
</protein>
<dbReference type="STRING" id="1391654.AKJ09_01093"/>
<dbReference type="KEGG" id="llu:AKJ09_01093"/>
<keyword evidence="2" id="KW-1185">Reference proteome</keyword>
<reference evidence="1 2" key="1">
    <citation type="submission" date="2015-08" db="EMBL/GenBank/DDBJ databases">
        <authorList>
            <person name="Babu N.S."/>
            <person name="Beckwith C.J."/>
            <person name="Beseler K.G."/>
            <person name="Brison A."/>
            <person name="Carone J.V."/>
            <person name="Caskin T.P."/>
            <person name="Diamond M."/>
            <person name="Durham M.E."/>
            <person name="Foxe J.M."/>
            <person name="Go M."/>
            <person name="Henderson B.A."/>
            <person name="Jones I.B."/>
            <person name="McGettigan J.A."/>
            <person name="Micheletti S.J."/>
            <person name="Nasrallah M.E."/>
            <person name="Ortiz D."/>
            <person name="Piller C.R."/>
            <person name="Privatt S.R."/>
            <person name="Schneider S.L."/>
            <person name="Sharp S."/>
            <person name="Smith T.C."/>
            <person name="Stanton J.D."/>
            <person name="Ullery H.E."/>
            <person name="Wilson R.J."/>
            <person name="Serrano M.G."/>
            <person name="Buck G."/>
            <person name="Lee V."/>
            <person name="Wang Y."/>
            <person name="Carvalho R."/>
            <person name="Voegtly L."/>
            <person name="Shi R."/>
            <person name="Duckworth R."/>
            <person name="Johnson A."/>
            <person name="Loviza R."/>
            <person name="Walstead R."/>
            <person name="Shah Z."/>
            <person name="Kiflezghi M."/>
            <person name="Wade K."/>
            <person name="Ball S.L."/>
            <person name="Bradley K.W."/>
            <person name="Asai D.J."/>
            <person name="Bowman C.A."/>
            <person name="Russell D.A."/>
            <person name="Pope W.H."/>
            <person name="Jacobs-Sera D."/>
            <person name="Hendrix R.W."/>
            <person name="Hatfull G.F."/>
        </authorList>
    </citation>
    <scope>NUCLEOTIDE SEQUENCE [LARGE SCALE GENOMIC DNA]</scope>
    <source>
        <strain evidence="1 2">DSM 27648</strain>
    </source>
</reference>
<organism evidence="1 2">
    <name type="scientific">Labilithrix luteola</name>
    <dbReference type="NCBI Taxonomy" id="1391654"/>
    <lineage>
        <taxon>Bacteria</taxon>
        <taxon>Pseudomonadati</taxon>
        <taxon>Myxococcota</taxon>
        <taxon>Polyangia</taxon>
        <taxon>Polyangiales</taxon>
        <taxon>Labilitrichaceae</taxon>
        <taxon>Labilithrix</taxon>
    </lineage>
</organism>
<dbReference type="AlphaFoldDB" id="A0A0K1PMT6"/>
<dbReference type="Proteomes" id="UP000064967">
    <property type="component" value="Chromosome"/>
</dbReference>
<evidence type="ECO:0000313" key="2">
    <source>
        <dbReference type="Proteomes" id="UP000064967"/>
    </source>
</evidence>